<keyword evidence="4" id="KW-1185">Reference proteome</keyword>
<dbReference type="InterPro" id="IPR057270">
    <property type="entry name" value="Ycgb-like"/>
</dbReference>
<dbReference type="InterPro" id="IPR056174">
    <property type="entry name" value="SpoVR_N"/>
</dbReference>
<proteinExistence type="predicted"/>
<dbReference type="InterPro" id="IPR057008">
    <property type="entry name" value="SpoVR-like_C"/>
</dbReference>
<protein>
    <submittedName>
        <fullName evidence="3">Stage V sporulation protein R</fullName>
    </submittedName>
</protein>
<dbReference type="RefSeq" id="WP_210209228.1">
    <property type="nucleotide sequence ID" value="NZ_QXDF01000002.1"/>
</dbReference>
<dbReference type="AlphaFoldDB" id="A0A397PE56"/>
<dbReference type="NCBIfam" id="NF008737">
    <property type="entry name" value="PRK11767.1"/>
    <property type="match status" value="1"/>
</dbReference>
<dbReference type="Pfam" id="PF24755">
    <property type="entry name" value="SpoVR_C"/>
    <property type="match status" value="1"/>
</dbReference>
<name>A0A397PE56_9HYPH</name>
<dbReference type="Proteomes" id="UP000266273">
    <property type="component" value="Unassembled WGS sequence"/>
</dbReference>
<sequence>MTVQDIRPAKPLFSGADWDFDTLQRTFDAIERVALEDLGLDPYPTRLEVITSEQMLDAYAATGMPVMYPHWSFGKRFAQQELLYRKGYQSLALEIVINSDPSLCYIMEENTMATQATVIAHAAMGHNHFFKHNQVFQAWTAPDTILDDLRYARSFVKACEDRHGRHAVEQVLDAAHTLFAHGVGRDKAQRPDPLEQRERLRRRRREALEAMDELWLRTVPHALADEEEDAKEAYRDAERRALGLPEDNLLLFLESHAPLLEDWQRELLCIVRQLATYFEPQRQTKMMNEGCATWCHFEIMNRLRDRGEIDEGAMLEFLHLHAHVVAQPDFDQRGYPGINPYALGFAMMRDIARICTAPTREDEEWFPEIAGNDDPIGTLRWAWSEFRDESFVRQFLSPKLIRDWRMFRLRDDAEDPEYLVEAIHDEAGYRKIRSALADLYDPAAQQPRIEVVDADLRGDRKLHLRHWVHDGQQLDALETRRVLRHIARLWGYEVRLTEVEEDGEELGSYETAEL</sequence>
<dbReference type="Pfam" id="PF04293">
    <property type="entry name" value="SpoVR"/>
    <property type="match status" value="1"/>
</dbReference>
<dbReference type="EMBL" id="QXDF01000002">
    <property type="protein sequence ID" value="RIA47780.1"/>
    <property type="molecule type" value="Genomic_DNA"/>
</dbReference>
<accession>A0A397PE56</accession>
<feature type="domain" description="SpoVR-like C-terminal" evidence="2">
    <location>
        <begin position="447"/>
        <end position="501"/>
    </location>
</feature>
<feature type="domain" description="SpoVR protein-like N-terminal" evidence="1">
    <location>
        <begin position="17"/>
        <end position="441"/>
    </location>
</feature>
<evidence type="ECO:0000313" key="4">
    <source>
        <dbReference type="Proteomes" id="UP000266273"/>
    </source>
</evidence>
<comment type="caution">
    <text evidence="3">The sequence shown here is derived from an EMBL/GenBank/DDBJ whole genome shotgun (WGS) entry which is preliminary data.</text>
</comment>
<evidence type="ECO:0000259" key="1">
    <source>
        <dbReference type="Pfam" id="PF04293"/>
    </source>
</evidence>
<dbReference type="PANTHER" id="PTHR30029:SF2">
    <property type="entry name" value="STAGE V SPORULATION PROTEIN R"/>
    <property type="match status" value="1"/>
</dbReference>
<evidence type="ECO:0000259" key="2">
    <source>
        <dbReference type="Pfam" id="PF24755"/>
    </source>
</evidence>
<dbReference type="InterPro" id="IPR007390">
    <property type="entry name" value="Spore_V_R"/>
</dbReference>
<dbReference type="PANTHER" id="PTHR30029">
    <property type="entry name" value="STAGE V SPORULATION PROTEIN R"/>
    <property type="match status" value="1"/>
</dbReference>
<evidence type="ECO:0000313" key="3">
    <source>
        <dbReference type="EMBL" id="RIA47780.1"/>
    </source>
</evidence>
<gene>
    <name evidence="3" type="ORF">BXY53_2347</name>
</gene>
<organism evidence="3 4">
    <name type="scientific">Dichotomicrobium thermohalophilum</name>
    <dbReference type="NCBI Taxonomy" id="933063"/>
    <lineage>
        <taxon>Bacteria</taxon>
        <taxon>Pseudomonadati</taxon>
        <taxon>Pseudomonadota</taxon>
        <taxon>Alphaproteobacteria</taxon>
        <taxon>Hyphomicrobiales</taxon>
        <taxon>Hyphomicrobiaceae</taxon>
        <taxon>Dichotomicrobium</taxon>
    </lineage>
</organism>
<reference evidence="3 4" key="1">
    <citation type="submission" date="2018-08" db="EMBL/GenBank/DDBJ databases">
        <title>Genomic Encyclopedia of Archaeal and Bacterial Type Strains, Phase II (KMG-II): from individual species to whole genera.</title>
        <authorList>
            <person name="Goeker M."/>
        </authorList>
    </citation>
    <scope>NUCLEOTIDE SEQUENCE [LARGE SCALE GENOMIC DNA]</scope>
    <source>
        <strain evidence="3 4">DSM 5002</strain>
    </source>
</reference>